<organism evidence="1 2">
    <name type="scientific">Dactylosporangium maewongense</name>
    <dbReference type="NCBI Taxonomy" id="634393"/>
    <lineage>
        <taxon>Bacteria</taxon>
        <taxon>Bacillati</taxon>
        <taxon>Actinomycetota</taxon>
        <taxon>Actinomycetes</taxon>
        <taxon>Micromonosporales</taxon>
        <taxon>Micromonosporaceae</taxon>
        <taxon>Dactylosporangium</taxon>
    </lineage>
</organism>
<reference evidence="1 2" key="1">
    <citation type="journal article" date="2019" name="Int. J. Syst. Evol. Microbiol.">
        <title>The Global Catalogue of Microorganisms (GCM) 10K type strain sequencing project: providing services to taxonomists for standard genome sequencing and annotation.</title>
        <authorList>
            <consortium name="The Broad Institute Genomics Platform"/>
            <consortium name="The Broad Institute Genome Sequencing Center for Infectious Disease"/>
            <person name="Wu L."/>
            <person name="Ma J."/>
        </authorList>
    </citation>
    <scope>NUCLEOTIDE SEQUENCE [LARGE SCALE GENOMIC DNA]</scope>
    <source>
        <strain evidence="1 2">JCM 15933</strain>
    </source>
</reference>
<evidence type="ECO:0000313" key="2">
    <source>
        <dbReference type="Proteomes" id="UP001501470"/>
    </source>
</evidence>
<keyword evidence="2" id="KW-1185">Reference proteome</keyword>
<accession>A0ABN2C8P5</accession>
<dbReference type="EMBL" id="BAAAQD010000023">
    <property type="protein sequence ID" value="GAA1553297.1"/>
    <property type="molecule type" value="Genomic_DNA"/>
</dbReference>
<dbReference type="Proteomes" id="UP001501470">
    <property type="component" value="Unassembled WGS sequence"/>
</dbReference>
<name>A0ABN2C8P5_9ACTN</name>
<proteinExistence type="predicted"/>
<gene>
    <name evidence="1" type="ORF">GCM10009827_087510</name>
</gene>
<sequence length="61" mass="5983">MARQALEFGRGATVGALVAGAMQASHHALRALDEAMAEGRGGANAAPAVVAAVSSKRASPP</sequence>
<comment type="caution">
    <text evidence="1">The sequence shown here is derived from an EMBL/GenBank/DDBJ whole genome shotgun (WGS) entry which is preliminary data.</text>
</comment>
<protein>
    <submittedName>
        <fullName evidence="1">Uncharacterized protein</fullName>
    </submittedName>
</protein>
<evidence type="ECO:0000313" key="1">
    <source>
        <dbReference type="EMBL" id="GAA1553297.1"/>
    </source>
</evidence>